<dbReference type="HOGENOM" id="CLU_1124087_0_0_7"/>
<dbReference type="Proteomes" id="UP000001784">
    <property type="component" value="Chromosome"/>
</dbReference>
<dbReference type="RefSeq" id="WP_011697475.1">
    <property type="nucleotide sequence ID" value="NC_008554.1"/>
</dbReference>
<gene>
    <name evidence="1" type="ordered locus">Sfum_0603</name>
</gene>
<protein>
    <recommendedName>
        <fullName evidence="3">Haem-binding uptake Tiki superfamily ChaN domain-containing protein</fullName>
    </recommendedName>
</protein>
<name>A0LFV0_SYNFM</name>
<dbReference type="AlphaFoldDB" id="A0LFV0"/>
<evidence type="ECO:0008006" key="3">
    <source>
        <dbReference type="Google" id="ProtNLM"/>
    </source>
</evidence>
<organism evidence="1 2">
    <name type="scientific">Syntrophobacter fumaroxidans (strain DSM 10017 / MPOB)</name>
    <dbReference type="NCBI Taxonomy" id="335543"/>
    <lineage>
        <taxon>Bacteria</taxon>
        <taxon>Pseudomonadati</taxon>
        <taxon>Thermodesulfobacteriota</taxon>
        <taxon>Syntrophobacteria</taxon>
        <taxon>Syntrophobacterales</taxon>
        <taxon>Syntrophobacteraceae</taxon>
        <taxon>Syntrophobacter</taxon>
    </lineage>
</organism>
<keyword evidence="2" id="KW-1185">Reference proteome</keyword>
<accession>A0LFV0</accession>
<dbReference type="InParanoid" id="A0LFV0"/>
<proteinExistence type="predicted"/>
<dbReference type="EMBL" id="CP000478">
    <property type="protein sequence ID" value="ABK16302.1"/>
    <property type="molecule type" value="Genomic_DNA"/>
</dbReference>
<dbReference type="STRING" id="335543.Sfum_0603"/>
<evidence type="ECO:0000313" key="2">
    <source>
        <dbReference type="Proteomes" id="UP000001784"/>
    </source>
</evidence>
<dbReference type="eggNOG" id="COG1916">
    <property type="taxonomic scope" value="Bacteria"/>
</dbReference>
<reference evidence="1 2" key="1">
    <citation type="submission" date="2006-10" db="EMBL/GenBank/DDBJ databases">
        <title>Complete sequence of Syntrophobacter fumaroxidans MPOB.</title>
        <authorList>
            <consortium name="US DOE Joint Genome Institute"/>
            <person name="Copeland A."/>
            <person name="Lucas S."/>
            <person name="Lapidus A."/>
            <person name="Barry K."/>
            <person name="Detter J.C."/>
            <person name="Glavina del Rio T."/>
            <person name="Hammon N."/>
            <person name="Israni S."/>
            <person name="Pitluck S."/>
            <person name="Goltsman E.G."/>
            <person name="Martinez M."/>
            <person name="Schmutz J."/>
            <person name="Larimer F."/>
            <person name="Land M."/>
            <person name="Hauser L."/>
            <person name="Kyrpides N."/>
            <person name="Kim E."/>
            <person name="Boone D.R."/>
            <person name="Brockman F."/>
            <person name="Culley D."/>
            <person name="Ferry J."/>
            <person name="Gunsalus R."/>
            <person name="McInerney M.J."/>
            <person name="Morrison M."/>
            <person name="Plugge C."/>
            <person name="Rohlin L."/>
            <person name="Scholten J."/>
            <person name="Sieber J."/>
            <person name="Stams A.J.M."/>
            <person name="Worm P."/>
            <person name="Henstra A.M."/>
            <person name="Richardson P."/>
        </authorList>
    </citation>
    <scope>NUCLEOTIDE SEQUENCE [LARGE SCALE GENOMIC DNA]</scope>
    <source>
        <strain evidence="2">DSM 10017 / MPOB</strain>
    </source>
</reference>
<sequence>MNSPLSTSPVLSRLRLMGTVHHDAKGYTRLRAFLGDFRPDIILLELSPYAWMFRKRFQVSFQRKLETNLARAVAVSGMDPRQARKHTMVTAIRRQIALPFEYRAASAHAAGTGASLVLVDYSGFSRKWIESWPEMISAENLRGLLCLPSTLDSIDRVYRTAQRCIATNQPPVPGITVSASDVDLWQERECRMARKIVAALYARRPARPLYLGGWWHLTRDSRITTLRELLGAEPGRCMLLDRGPLGN</sequence>
<dbReference type="OrthoDB" id="5512643at2"/>
<evidence type="ECO:0000313" key="1">
    <source>
        <dbReference type="EMBL" id="ABK16302.1"/>
    </source>
</evidence>
<dbReference type="KEGG" id="sfu:Sfum_0603"/>